<keyword evidence="8" id="KW-1185">Reference proteome</keyword>
<dbReference type="SMART" id="SM00862">
    <property type="entry name" value="Trans_reg_C"/>
    <property type="match status" value="1"/>
</dbReference>
<keyword evidence="3 5" id="KW-0238">DNA-binding</keyword>
<dbReference type="PANTHER" id="PTHR35807:SF1">
    <property type="entry name" value="TRANSCRIPTIONAL REGULATOR REDD"/>
    <property type="match status" value="1"/>
</dbReference>
<protein>
    <submittedName>
        <fullName evidence="7">BTAD domain-containing putative transcriptional regulator</fullName>
    </submittedName>
</protein>
<dbReference type="InterPro" id="IPR036388">
    <property type="entry name" value="WH-like_DNA-bd_sf"/>
</dbReference>
<dbReference type="PROSITE" id="PS51755">
    <property type="entry name" value="OMPR_PHOB"/>
    <property type="match status" value="1"/>
</dbReference>
<dbReference type="SMART" id="SM01043">
    <property type="entry name" value="BTAD"/>
    <property type="match status" value="1"/>
</dbReference>
<dbReference type="Pfam" id="PF00486">
    <property type="entry name" value="Trans_reg_C"/>
    <property type="match status" value="1"/>
</dbReference>
<dbReference type="SUPFAM" id="SSF46894">
    <property type="entry name" value="C-terminal effector domain of the bipartite response regulators"/>
    <property type="match status" value="1"/>
</dbReference>
<dbReference type="InterPro" id="IPR027417">
    <property type="entry name" value="P-loop_NTPase"/>
</dbReference>
<dbReference type="InterPro" id="IPR016032">
    <property type="entry name" value="Sig_transdc_resp-reg_C-effctor"/>
</dbReference>
<evidence type="ECO:0000256" key="5">
    <source>
        <dbReference type="PROSITE-ProRule" id="PRU01091"/>
    </source>
</evidence>
<keyword evidence="4" id="KW-0804">Transcription</keyword>
<dbReference type="RefSeq" id="WP_358132261.1">
    <property type="nucleotide sequence ID" value="NZ_JBFALK010000005.1"/>
</dbReference>
<dbReference type="InterPro" id="IPR005158">
    <property type="entry name" value="BTAD"/>
</dbReference>
<dbReference type="InterPro" id="IPR003593">
    <property type="entry name" value="AAA+_ATPase"/>
</dbReference>
<dbReference type="InterPro" id="IPR001867">
    <property type="entry name" value="OmpR/PhoB-type_DNA-bd"/>
</dbReference>
<dbReference type="InterPro" id="IPR011990">
    <property type="entry name" value="TPR-like_helical_dom_sf"/>
</dbReference>
<sequence length="1112" mass="121137">MGSLFFRLFGPFEVISGDGESLDLGSRKQRAVLALLALEPGRIVSLDRLIDEVWADEAPSSATGALQAYISHLRRVLEPHRAPRTPPTVLLTREPGYLLALAPRQVDLSCFTSWAEEGRRALAERRYGPALEALDRALGMWRDEPLAEFASQEFAKPVIARLTELRALAAEDRFEARLALGDSGSCVADLERMVEAHPYRERSWGLLVLALYRAGRQADALAALRRVRALLARELGVDPGPDLRRLEQAVFDQSALLEAPKEQARIVAAEPKAYEPKAYEPKSEPLIARASQLGRIADRLGHVRRGRGGVMLVTGEAGIGKTRLAQIAAEEAEARGISVVWGRCVEGHGTLPFWPWLQALRALGERGAQAVRLLAGEGADGSADPGAALLELYERALSALTAADGPTLVVLDDLHAADASSLRLLGHMANSLSRESVLVLATLRPEPGLDPEQLSETLAALAREPGTERMSLPPFTQEDVQAFLERRDLTDPAFARVLFRRTSGNPFYLGELLRLLGSEHRLDTASLGVPESVREVIGRRVARLPDKTRELLRSAAVLGRDVGLDVLEVFTGVPAEEVMSRLEPAVATGLLVETRDGIDYRFSHALVGDALYAGLGHLEKARLHLRAGEALESLPGGGGAARLPILAHHFAMAARIGGADRAVDYAARAARQATAQRAYVEAVELWEKALLALGQGDPGRKCRLLVELARARRDIGDTVRARSAIEEAIELAAGQGDRVTLVEAVTVFGTLSVWNWRPYGMVDDRAIALLEDLLAGPLDDAHRAALLGTLGIELNYGPRRAEGEAMAAEAVEIARRVGNPPLLLQVLNNYLIAAWVPAREHERRRAVEEMLAVPRLPAPAELVARVHRLHCLFRMGDLDEWDRDLARAERLLREVRSSELTAMVRVAQAARLTLEGRWSEAEHMTDELDKIFGDSTMWGLSYVRLSILYTCRRGQGRVAEIVDELVAGAAEPYMQPLRPMAVLAALDVGDRTLARSLIARWGTPVPEDWSGEFAAVIWSYVTAELGVPDPASLYGLLLPYADRLAVNGSGTAGWGSIHQALARLAVATGDRHSALRHARLAAEVHDRLGLEHWSSESRRLLADLGGQPDLGG</sequence>
<dbReference type="CDD" id="cd00383">
    <property type="entry name" value="trans_reg_C"/>
    <property type="match status" value="1"/>
</dbReference>
<dbReference type="Gene3D" id="1.10.10.10">
    <property type="entry name" value="Winged helix-like DNA-binding domain superfamily/Winged helix DNA-binding domain"/>
    <property type="match status" value="1"/>
</dbReference>
<proteinExistence type="inferred from homology"/>
<dbReference type="InterPro" id="IPR041664">
    <property type="entry name" value="AAA_16"/>
</dbReference>
<feature type="domain" description="OmpR/PhoB-type" evidence="6">
    <location>
        <begin position="1"/>
        <end position="101"/>
    </location>
</feature>
<evidence type="ECO:0000256" key="3">
    <source>
        <dbReference type="ARBA" id="ARBA00023125"/>
    </source>
</evidence>
<evidence type="ECO:0000313" key="8">
    <source>
        <dbReference type="Proteomes" id="UP001551675"/>
    </source>
</evidence>
<dbReference type="Pfam" id="PF03704">
    <property type="entry name" value="BTAD"/>
    <property type="match status" value="1"/>
</dbReference>
<evidence type="ECO:0000259" key="6">
    <source>
        <dbReference type="PROSITE" id="PS51755"/>
    </source>
</evidence>
<dbReference type="InterPro" id="IPR051677">
    <property type="entry name" value="AfsR-DnrI-RedD_regulator"/>
</dbReference>
<comment type="caution">
    <text evidence="7">The sequence shown here is derived from an EMBL/GenBank/DDBJ whole genome shotgun (WGS) entry which is preliminary data.</text>
</comment>
<dbReference type="EMBL" id="JBFALK010000005">
    <property type="protein sequence ID" value="MEV0969344.1"/>
    <property type="molecule type" value="Genomic_DNA"/>
</dbReference>
<dbReference type="CDD" id="cd15831">
    <property type="entry name" value="BTAD"/>
    <property type="match status" value="1"/>
</dbReference>
<dbReference type="SUPFAM" id="SSF48452">
    <property type="entry name" value="TPR-like"/>
    <property type="match status" value="1"/>
</dbReference>
<feature type="DNA-binding region" description="OmpR/PhoB-type" evidence="5">
    <location>
        <begin position="1"/>
        <end position="101"/>
    </location>
</feature>
<evidence type="ECO:0000256" key="4">
    <source>
        <dbReference type="ARBA" id="ARBA00023163"/>
    </source>
</evidence>
<evidence type="ECO:0000256" key="2">
    <source>
        <dbReference type="ARBA" id="ARBA00023015"/>
    </source>
</evidence>
<evidence type="ECO:0000256" key="1">
    <source>
        <dbReference type="ARBA" id="ARBA00005820"/>
    </source>
</evidence>
<comment type="similarity">
    <text evidence="1">Belongs to the AfsR/DnrI/RedD regulatory family.</text>
</comment>
<dbReference type="Gene3D" id="1.25.40.10">
    <property type="entry name" value="Tetratricopeptide repeat domain"/>
    <property type="match status" value="1"/>
</dbReference>
<reference evidence="7 8" key="1">
    <citation type="submission" date="2024-06" db="EMBL/GenBank/DDBJ databases">
        <title>The Natural Products Discovery Center: Release of the First 8490 Sequenced Strains for Exploring Actinobacteria Biosynthetic Diversity.</title>
        <authorList>
            <person name="Kalkreuter E."/>
            <person name="Kautsar S.A."/>
            <person name="Yang D."/>
            <person name="Bader C.D."/>
            <person name="Teijaro C.N."/>
            <person name="Fluegel L."/>
            <person name="Davis C.M."/>
            <person name="Simpson J.R."/>
            <person name="Lauterbach L."/>
            <person name="Steele A.D."/>
            <person name="Gui C."/>
            <person name="Meng S."/>
            <person name="Li G."/>
            <person name="Viehrig K."/>
            <person name="Ye F."/>
            <person name="Su P."/>
            <person name="Kiefer A.F."/>
            <person name="Nichols A."/>
            <person name="Cepeda A.J."/>
            <person name="Yan W."/>
            <person name="Fan B."/>
            <person name="Jiang Y."/>
            <person name="Adhikari A."/>
            <person name="Zheng C.-J."/>
            <person name="Schuster L."/>
            <person name="Cowan T.M."/>
            <person name="Smanski M.J."/>
            <person name="Chevrette M.G."/>
            <person name="De Carvalho L.P.S."/>
            <person name="Shen B."/>
        </authorList>
    </citation>
    <scope>NUCLEOTIDE SEQUENCE [LARGE SCALE GENOMIC DNA]</scope>
    <source>
        <strain evidence="7 8">NPDC050100</strain>
    </source>
</reference>
<gene>
    <name evidence="7" type="ORF">AB0I59_11975</name>
</gene>
<name>A0ABV3GCQ0_MICGL</name>
<dbReference type="Pfam" id="PF13191">
    <property type="entry name" value="AAA_16"/>
    <property type="match status" value="1"/>
</dbReference>
<evidence type="ECO:0000313" key="7">
    <source>
        <dbReference type="EMBL" id="MEV0969344.1"/>
    </source>
</evidence>
<accession>A0ABV3GCQ0</accession>
<keyword evidence="2" id="KW-0805">Transcription regulation</keyword>
<dbReference type="PANTHER" id="PTHR35807">
    <property type="entry name" value="TRANSCRIPTIONAL REGULATOR REDD-RELATED"/>
    <property type="match status" value="1"/>
</dbReference>
<dbReference type="Gene3D" id="3.40.50.300">
    <property type="entry name" value="P-loop containing nucleotide triphosphate hydrolases"/>
    <property type="match status" value="1"/>
</dbReference>
<dbReference type="Proteomes" id="UP001551675">
    <property type="component" value="Unassembled WGS sequence"/>
</dbReference>
<organism evidence="7 8">
    <name type="scientific">Microtetraspora glauca</name>
    <dbReference type="NCBI Taxonomy" id="1996"/>
    <lineage>
        <taxon>Bacteria</taxon>
        <taxon>Bacillati</taxon>
        <taxon>Actinomycetota</taxon>
        <taxon>Actinomycetes</taxon>
        <taxon>Streptosporangiales</taxon>
        <taxon>Streptosporangiaceae</taxon>
        <taxon>Microtetraspora</taxon>
    </lineage>
</organism>
<dbReference type="SUPFAM" id="SSF52540">
    <property type="entry name" value="P-loop containing nucleoside triphosphate hydrolases"/>
    <property type="match status" value="1"/>
</dbReference>
<dbReference type="SMART" id="SM00382">
    <property type="entry name" value="AAA"/>
    <property type="match status" value="1"/>
</dbReference>